<dbReference type="KEGG" id="dho:Dia5BBH33_11200"/>
<keyword evidence="2" id="KW-0442">Lipid degradation</keyword>
<feature type="active site" description="Nucleophile" evidence="2">
    <location>
        <position position="27"/>
    </location>
</feature>
<feature type="active site" description="Proton acceptor" evidence="2">
    <location>
        <position position="149"/>
    </location>
</feature>
<feature type="short sequence motif" description="GXSXG" evidence="2">
    <location>
        <begin position="25"/>
        <end position="29"/>
    </location>
</feature>
<dbReference type="InterPro" id="IPR002641">
    <property type="entry name" value="PNPLA_dom"/>
</dbReference>
<reference evidence="5" key="1">
    <citation type="submission" date="2019-05" db="EMBL/GenBank/DDBJ databases">
        <title>Complete genome sequencing of Dialister sp. strain 5BBH33.</title>
        <authorList>
            <person name="Sakamoto M."/>
            <person name="Murakami T."/>
            <person name="Mori H."/>
        </authorList>
    </citation>
    <scope>NUCLEOTIDE SEQUENCE [LARGE SCALE GENOMIC DNA]</scope>
    <source>
        <strain evidence="5">5BBH33</strain>
    </source>
</reference>
<comment type="caution">
    <text evidence="2">Lacks conserved residue(s) required for the propagation of feature annotation.</text>
</comment>
<evidence type="ECO:0000259" key="3">
    <source>
        <dbReference type="PROSITE" id="PS51635"/>
    </source>
</evidence>
<feature type="short sequence motif" description="DGA/G" evidence="2">
    <location>
        <begin position="149"/>
        <end position="151"/>
    </location>
</feature>
<accession>A0A8D4UUF7</accession>
<protein>
    <submittedName>
        <fullName evidence="4">Patatin family protein</fullName>
    </submittedName>
</protein>
<keyword evidence="5" id="KW-1185">Reference proteome</keyword>
<feature type="domain" description="PNPLA" evidence="3">
    <location>
        <begin position="1"/>
        <end position="165"/>
    </location>
</feature>
<dbReference type="GO" id="GO:0016042">
    <property type="term" value="P:lipid catabolic process"/>
    <property type="evidence" value="ECO:0007669"/>
    <property type="project" value="UniProtKB-UniRule"/>
</dbReference>
<proteinExistence type="predicted"/>
<dbReference type="GO" id="GO:0016787">
    <property type="term" value="F:hydrolase activity"/>
    <property type="evidence" value="ECO:0007669"/>
    <property type="project" value="UniProtKB-UniRule"/>
</dbReference>
<dbReference type="Proteomes" id="UP000320585">
    <property type="component" value="Chromosome"/>
</dbReference>
<evidence type="ECO:0000313" key="4">
    <source>
        <dbReference type="EMBL" id="BBK25185.1"/>
    </source>
</evidence>
<dbReference type="InterPro" id="IPR037483">
    <property type="entry name" value="YjjU-like"/>
</dbReference>
<dbReference type="Gene3D" id="3.40.1090.10">
    <property type="entry name" value="Cytosolic phospholipase A2 catalytic domain"/>
    <property type="match status" value="2"/>
</dbReference>
<dbReference type="CDD" id="cd07208">
    <property type="entry name" value="Pat_hypo_Ecoli_yjju_like"/>
    <property type="match status" value="1"/>
</dbReference>
<dbReference type="AlphaFoldDB" id="A0A8D4UUF7"/>
<dbReference type="SUPFAM" id="SSF52151">
    <property type="entry name" value="FabD/lysophospholipase-like"/>
    <property type="match status" value="1"/>
</dbReference>
<evidence type="ECO:0000256" key="1">
    <source>
        <dbReference type="ARBA" id="ARBA00023098"/>
    </source>
</evidence>
<organism evidence="4 5">
    <name type="scientific">Dialister hominis</name>
    <dbReference type="NCBI Taxonomy" id="2582419"/>
    <lineage>
        <taxon>Bacteria</taxon>
        <taxon>Bacillati</taxon>
        <taxon>Bacillota</taxon>
        <taxon>Negativicutes</taxon>
        <taxon>Veillonellales</taxon>
        <taxon>Veillonellaceae</taxon>
        <taxon>Dialister</taxon>
    </lineage>
</organism>
<dbReference type="Pfam" id="PF19890">
    <property type="entry name" value="DUF6363"/>
    <property type="match status" value="1"/>
</dbReference>
<evidence type="ECO:0000313" key="5">
    <source>
        <dbReference type="Proteomes" id="UP000320585"/>
    </source>
</evidence>
<keyword evidence="2" id="KW-0378">Hydrolase</keyword>
<dbReference type="EMBL" id="AP019697">
    <property type="protein sequence ID" value="BBK25185.1"/>
    <property type="molecule type" value="Genomic_DNA"/>
</dbReference>
<dbReference type="PROSITE" id="PS51635">
    <property type="entry name" value="PNPLA"/>
    <property type="match status" value="1"/>
</dbReference>
<dbReference type="InterPro" id="IPR016035">
    <property type="entry name" value="Acyl_Trfase/lysoPLipase"/>
</dbReference>
<evidence type="ECO:0000256" key="2">
    <source>
        <dbReference type="PROSITE-ProRule" id="PRU01161"/>
    </source>
</evidence>
<keyword evidence="1 2" id="KW-0443">Lipid metabolism</keyword>
<dbReference type="InterPro" id="IPR045943">
    <property type="entry name" value="DUF6363"/>
</dbReference>
<sequence length="277" mass="31612">MRGLFTAGILDAFMERGFYFPKVVGISAGALQGLSYISRQPGRNVSVNIRFAPDKRYMGLRHLVRDGSYFNFRFMFGKLAHEYVPFNYDKFEKASETLYVGITDCLTGKPVFVSSKSCPLSEFMGVCVASCSIPLLSKPVKLEGKEYVDGGVGMPLVPFPEDLPFPCTKPVYILTRDITYRKKKVPHGFKSLMRAAYGRTYPAVVEGMCSIPERYNEKVEKIIQMEKEGKVFVLRPESPVKVSRVEKDTKKLRALYEEGYQIGMKRFDEMMRWMSEK</sequence>
<gene>
    <name evidence="4" type="ORF">Dia5BBH33_11200</name>
</gene>
<name>A0A8D4UUF7_9FIRM</name>
<dbReference type="Pfam" id="PF01734">
    <property type="entry name" value="Patatin"/>
    <property type="match status" value="1"/>
</dbReference>